<dbReference type="RefSeq" id="WP_157683104.1">
    <property type="nucleotide sequence ID" value="NZ_LT629772.1"/>
</dbReference>
<proteinExistence type="predicted"/>
<reference evidence="3 4" key="1">
    <citation type="submission" date="2016-10" db="EMBL/GenBank/DDBJ databases">
        <authorList>
            <person name="de Groot N.N."/>
        </authorList>
    </citation>
    <scope>NUCLEOTIDE SEQUENCE [LARGE SCALE GENOMIC DNA]</scope>
    <source>
        <strain evidence="3 4">DSM 21800</strain>
    </source>
</reference>
<protein>
    <submittedName>
        <fullName evidence="3">Sortase family protein</fullName>
    </submittedName>
</protein>
<evidence type="ECO:0000256" key="2">
    <source>
        <dbReference type="SAM" id="MobiDB-lite"/>
    </source>
</evidence>
<name>A0A1H1M789_9ACTN</name>
<evidence type="ECO:0000313" key="4">
    <source>
        <dbReference type="Proteomes" id="UP000199103"/>
    </source>
</evidence>
<accession>A0A1H1M789</accession>
<dbReference type="Gene3D" id="2.40.260.10">
    <property type="entry name" value="Sortase"/>
    <property type="match status" value="1"/>
</dbReference>
<dbReference type="OrthoDB" id="525039at2"/>
<keyword evidence="4" id="KW-1185">Reference proteome</keyword>
<dbReference type="Proteomes" id="UP000199103">
    <property type="component" value="Chromosome I"/>
</dbReference>
<dbReference type="CDD" id="cd05829">
    <property type="entry name" value="Sortase_F"/>
    <property type="match status" value="1"/>
</dbReference>
<dbReference type="Pfam" id="PF04203">
    <property type="entry name" value="Sortase"/>
    <property type="match status" value="1"/>
</dbReference>
<dbReference type="SUPFAM" id="SSF63817">
    <property type="entry name" value="Sortase"/>
    <property type="match status" value="1"/>
</dbReference>
<evidence type="ECO:0000256" key="1">
    <source>
        <dbReference type="ARBA" id="ARBA00022801"/>
    </source>
</evidence>
<sequence>MNSRSRRRSTFGVGRQRFIVLLVLAVVAVLFLGRALAGFGQDQAGSPGAEPSPTAPTSASPSPSETPTPSAAAPLSLTASKPKSIKIPSMKVDTDLDPLGKKQSKYVVLPKKPAEPGWYEQSATPGELGISTVIGYIRKSAKVPGVFVHLKKLDKGDHITISRADGTDAVFAVDRVKSYTEKDFDSDEVYGQSKPRAELRLITCGGTLKPKDPPGNVVVFAHLIEPDGSSQ</sequence>
<dbReference type="AlphaFoldDB" id="A0A1H1M789"/>
<gene>
    <name evidence="3" type="ORF">SAMN04489812_0002</name>
</gene>
<dbReference type="InterPro" id="IPR023365">
    <property type="entry name" value="Sortase_dom-sf"/>
</dbReference>
<dbReference type="EMBL" id="LT629772">
    <property type="protein sequence ID" value="SDR81879.1"/>
    <property type="molecule type" value="Genomic_DNA"/>
</dbReference>
<dbReference type="InterPro" id="IPR042001">
    <property type="entry name" value="Sortase_F"/>
</dbReference>
<organism evidence="3 4">
    <name type="scientific">Microlunatus soli</name>
    <dbReference type="NCBI Taxonomy" id="630515"/>
    <lineage>
        <taxon>Bacteria</taxon>
        <taxon>Bacillati</taxon>
        <taxon>Actinomycetota</taxon>
        <taxon>Actinomycetes</taxon>
        <taxon>Propionibacteriales</taxon>
        <taxon>Propionibacteriaceae</taxon>
        <taxon>Microlunatus</taxon>
    </lineage>
</organism>
<dbReference type="InterPro" id="IPR005754">
    <property type="entry name" value="Sortase"/>
</dbReference>
<dbReference type="GO" id="GO:0016787">
    <property type="term" value="F:hydrolase activity"/>
    <property type="evidence" value="ECO:0007669"/>
    <property type="project" value="UniProtKB-KW"/>
</dbReference>
<feature type="region of interest" description="Disordered" evidence="2">
    <location>
        <begin position="42"/>
        <end position="77"/>
    </location>
</feature>
<dbReference type="STRING" id="630515.SAMN04489812_0002"/>
<evidence type="ECO:0000313" key="3">
    <source>
        <dbReference type="EMBL" id="SDR81879.1"/>
    </source>
</evidence>
<keyword evidence="1" id="KW-0378">Hydrolase</keyword>